<evidence type="ECO:0000313" key="3">
    <source>
        <dbReference type="Proteomes" id="UP001229421"/>
    </source>
</evidence>
<name>A0AAD8L191_TARER</name>
<sequence>MVTKSRKRLDVVLEEKMATSVQTNDNEDSWLWPTESSGCFSTKSCREKIESKQPNCPEVEVLWLPIKGQKFYMEGISRENPCGKHGIEKKDHSLGHVLYNLDDMEDPKRRDFHEESKDSRQTPRRCEATIIQLDQLQELKTNGKLGELVQIAL</sequence>
<reference evidence="2" key="1">
    <citation type="journal article" date="2023" name="bioRxiv">
        <title>Improved chromosome-level genome assembly for marigold (Tagetes erecta).</title>
        <authorList>
            <person name="Jiang F."/>
            <person name="Yuan L."/>
            <person name="Wang S."/>
            <person name="Wang H."/>
            <person name="Xu D."/>
            <person name="Wang A."/>
            <person name="Fan W."/>
        </authorList>
    </citation>
    <scope>NUCLEOTIDE SEQUENCE</scope>
    <source>
        <strain evidence="2">WSJ</strain>
        <tissue evidence="2">Leaf</tissue>
    </source>
</reference>
<protein>
    <submittedName>
        <fullName evidence="2">Uncharacterized protein</fullName>
    </submittedName>
</protein>
<feature type="region of interest" description="Disordered" evidence="1">
    <location>
        <begin position="101"/>
        <end position="124"/>
    </location>
</feature>
<accession>A0AAD8L191</accession>
<comment type="caution">
    <text evidence="2">The sequence shown here is derived from an EMBL/GenBank/DDBJ whole genome shotgun (WGS) entry which is preliminary data.</text>
</comment>
<dbReference type="AlphaFoldDB" id="A0AAD8L191"/>
<dbReference type="Proteomes" id="UP001229421">
    <property type="component" value="Unassembled WGS sequence"/>
</dbReference>
<gene>
    <name evidence="2" type="ORF">QVD17_09810</name>
</gene>
<proteinExistence type="predicted"/>
<keyword evidence="3" id="KW-1185">Reference proteome</keyword>
<organism evidence="2 3">
    <name type="scientific">Tagetes erecta</name>
    <name type="common">African marigold</name>
    <dbReference type="NCBI Taxonomy" id="13708"/>
    <lineage>
        <taxon>Eukaryota</taxon>
        <taxon>Viridiplantae</taxon>
        <taxon>Streptophyta</taxon>
        <taxon>Embryophyta</taxon>
        <taxon>Tracheophyta</taxon>
        <taxon>Spermatophyta</taxon>
        <taxon>Magnoliopsida</taxon>
        <taxon>eudicotyledons</taxon>
        <taxon>Gunneridae</taxon>
        <taxon>Pentapetalae</taxon>
        <taxon>asterids</taxon>
        <taxon>campanulids</taxon>
        <taxon>Asterales</taxon>
        <taxon>Asteraceae</taxon>
        <taxon>Asteroideae</taxon>
        <taxon>Heliantheae alliance</taxon>
        <taxon>Tageteae</taxon>
        <taxon>Tagetes</taxon>
    </lineage>
</organism>
<dbReference type="EMBL" id="JAUHHV010000002">
    <property type="protein sequence ID" value="KAK1432907.1"/>
    <property type="molecule type" value="Genomic_DNA"/>
</dbReference>
<evidence type="ECO:0000313" key="2">
    <source>
        <dbReference type="EMBL" id="KAK1432907.1"/>
    </source>
</evidence>
<evidence type="ECO:0000256" key="1">
    <source>
        <dbReference type="SAM" id="MobiDB-lite"/>
    </source>
</evidence>
<feature type="compositionally biased region" description="Basic and acidic residues" evidence="1">
    <location>
        <begin position="106"/>
        <end position="124"/>
    </location>
</feature>